<feature type="region of interest" description="Disordered" evidence="1">
    <location>
        <begin position="1"/>
        <end position="73"/>
    </location>
</feature>
<proteinExistence type="predicted"/>
<reference evidence="2" key="2">
    <citation type="submission" date="2020-10" db="EMBL/GenBank/DDBJ databases">
        <authorList>
            <person name="Cooper E.A."/>
            <person name="Brenton Z.W."/>
            <person name="Flinn B.S."/>
            <person name="Jenkins J."/>
            <person name="Shu S."/>
            <person name="Flowers D."/>
            <person name="Luo F."/>
            <person name="Wang Y."/>
            <person name="Xia P."/>
            <person name="Barry K."/>
            <person name="Daum C."/>
            <person name="Lipzen A."/>
            <person name="Yoshinaga Y."/>
            <person name="Schmutz J."/>
            <person name="Saski C."/>
            <person name="Vermerris W."/>
            <person name="Kresovich S."/>
        </authorList>
    </citation>
    <scope>NUCLEOTIDE SEQUENCE</scope>
</reference>
<evidence type="ECO:0000313" key="3">
    <source>
        <dbReference type="Proteomes" id="UP000807115"/>
    </source>
</evidence>
<sequence>MSSSLEGEVVRTSRGVRPDVVGSGSWRRPELDRRCEGSRRTSVRSSARSARVRAPSFMSTPYNQDEGEQLGLI</sequence>
<dbReference type="AlphaFoldDB" id="A0A921RS10"/>
<reference evidence="2" key="1">
    <citation type="journal article" date="2019" name="BMC Genomics">
        <title>A new reference genome for Sorghum bicolor reveals high levels of sequence similarity between sweet and grain genotypes: implications for the genetics of sugar metabolism.</title>
        <authorList>
            <person name="Cooper E.A."/>
            <person name="Brenton Z.W."/>
            <person name="Flinn B.S."/>
            <person name="Jenkins J."/>
            <person name="Shu S."/>
            <person name="Flowers D."/>
            <person name="Luo F."/>
            <person name="Wang Y."/>
            <person name="Xia P."/>
            <person name="Barry K."/>
            <person name="Daum C."/>
            <person name="Lipzen A."/>
            <person name="Yoshinaga Y."/>
            <person name="Schmutz J."/>
            <person name="Saski C."/>
            <person name="Vermerris W."/>
            <person name="Kresovich S."/>
        </authorList>
    </citation>
    <scope>NUCLEOTIDE SEQUENCE</scope>
</reference>
<feature type="compositionally biased region" description="Basic and acidic residues" evidence="1">
    <location>
        <begin position="27"/>
        <end position="39"/>
    </location>
</feature>
<feature type="compositionally biased region" description="Low complexity" evidence="1">
    <location>
        <begin position="43"/>
        <end position="56"/>
    </location>
</feature>
<dbReference type="EMBL" id="CM027681">
    <property type="protein sequence ID" value="KAG0544425.1"/>
    <property type="molecule type" value="Genomic_DNA"/>
</dbReference>
<evidence type="ECO:0000256" key="1">
    <source>
        <dbReference type="SAM" id="MobiDB-lite"/>
    </source>
</evidence>
<accession>A0A921RS10</accession>
<evidence type="ECO:0000313" key="2">
    <source>
        <dbReference type="EMBL" id="KAG0544425.1"/>
    </source>
</evidence>
<dbReference type="Proteomes" id="UP000807115">
    <property type="component" value="Chromosome 2"/>
</dbReference>
<gene>
    <name evidence="2" type="ORF">BDA96_02G274500</name>
</gene>
<name>A0A921RS10_SORBI</name>
<protein>
    <submittedName>
        <fullName evidence="2">Uncharacterized protein</fullName>
    </submittedName>
</protein>
<organism evidence="2 3">
    <name type="scientific">Sorghum bicolor</name>
    <name type="common">Sorghum</name>
    <name type="synonym">Sorghum vulgare</name>
    <dbReference type="NCBI Taxonomy" id="4558"/>
    <lineage>
        <taxon>Eukaryota</taxon>
        <taxon>Viridiplantae</taxon>
        <taxon>Streptophyta</taxon>
        <taxon>Embryophyta</taxon>
        <taxon>Tracheophyta</taxon>
        <taxon>Spermatophyta</taxon>
        <taxon>Magnoliopsida</taxon>
        <taxon>Liliopsida</taxon>
        <taxon>Poales</taxon>
        <taxon>Poaceae</taxon>
        <taxon>PACMAD clade</taxon>
        <taxon>Panicoideae</taxon>
        <taxon>Andropogonodae</taxon>
        <taxon>Andropogoneae</taxon>
        <taxon>Sorghinae</taxon>
        <taxon>Sorghum</taxon>
    </lineage>
</organism>
<comment type="caution">
    <text evidence="2">The sequence shown here is derived from an EMBL/GenBank/DDBJ whole genome shotgun (WGS) entry which is preliminary data.</text>
</comment>